<feature type="non-terminal residue" evidence="2">
    <location>
        <position position="1"/>
    </location>
</feature>
<sequence length="94" mass="11195">FINWFIPKRYAKLSEKELENLNVDKQNKNNIFWPVTGSSFLFVVILRKYVHTFEVQLDNKILISLCFIGFIGIAAFYIYLNKKLKLKIYDDNLD</sequence>
<keyword evidence="1" id="KW-0812">Transmembrane</keyword>
<keyword evidence="1" id="KW-1133">Transmembrane helix</keyword>
<reference evidence="2 3" key="1">
    <citation type="submission" date="2018-11" db="EMBL/GenBank/DDBJ databases">
        <title>Genomic profiling of Staphylococcus species from a Poultry farm system in KwaZulu-Natal, South Africa.</title>
        <authorList>
            <person name="Amoako D.G."/>
            <person name="Somboro A.M."/>
            <person name="Abia A.L.K."/>
            <person name="Bester L.A."/>
            <person name="Essack S.Y."/>
        </authorList>
    </citation>
    <scope>NUCLEOTIDE SEQUENCE [LARGE SCALE GENOMIC DNA]</scope>
    <source>
        <strain evidence="2 3">SA12</strain>
    </source>
</reference>
<evidence type="ECO:0000313" key="2">
    <source>
        <dbReference type="EMBL" id="RZI00413.1"/>
    </source>
</evidence>
<name>A0AB37XLY0_STAAU</name>
<dbReference type="NCBIfam" id="TIGR01218">
    <property type="entry name" value="Gpos_tandem_5TM"/>
    <property type="match status" value="1"/>
</dbReference>
<feature type="transmembrane region" description="Helical" evidence="1">
    <location>
        <begin position="61"/>
        <end position="80"/>
    </location>
</feature>
<feature type="transmembrane region" description="Helical" evidence="1">
    <location>
        <begin position="31"/>
        <end position="49"/>
    </location>
</feature>
<dbReference type="AlphaFoldDB" id="A0AB37XLY0"/>
<accession>A0AB37XLY0</accession>
<feature type="non-terminal residue" evidence="2">
    <location>
        <position position="94"/>
    </location>
</feature>
<keyword evidence="1" id="KW-0472">Membrane</keyword>
<dbReference type="RefSeq" id="WP_130136682.1">
    <property type="nucleotide sequence ID" value="NZ_RQTF01000669.1"/>
</dbReference>
<evidence type="ECO:0000256" key="1">
    <source>
        <dbReference type="SAM" id="Phobius"/>
    </source>
</evidence>
<organism evidence="2 3">
    <name type="scientific">Staphylococcus aureus</name>
    <dbReference type="NCBI Taxonomy" id="1280"/>
    <lineage>
        <taxon>Bacteria</taxon>
        <taxon>Bacillati</taxon>
        <taxon>Bacillota</taxon>
        <taxon>Bacilli</taxon>
        <taxon>Bacillales</taxon>
        <taxon>Staphylococcaceae</taxon>
        <taxon>Staphylococcus</taxon>
    </lineage>
</organism>
<proteinExistence type="predicted"/>
<dbReference type="EMBL" id="RQTF01000669">
    <property type="protein sequence ID" value="RZI00413.1"/>
    <property type="molecule type" value="Genomic_DNA"/>
</dbReference>
<evidence type="ECO:0000313" key="3">
    <source>
        <dbReference type="Proteomes" id="UP000294017"/>
    </source>
</evidence>
<dbReference type="Proteomes" id="UP000294017">
    <property type="component" value="Unassembled WGS sequence"/>
</dbReference>
<gene>
    <name evidence="2" type="ORF">EIH03_16960</name>
</gene>
<protein>
    <submittedName>
        <fullName evidence="2">DUF443 family protein</fullName>
    </submittedName>
</protein>
<dbReference type="Pfam" id="PF04276">
    <property type="entry name" value="DUF443"/>
    <property type="match status" value="1"/>
</dbReference>
<dbReference type="InterPro" id="IPR005915">
    <property type="entry name" value="Tandem_5TM"/>
</dbReference>
<comment type="caution">
    <text evidence="2">The sequence shown here is derived from an EMBL/GenBank/DDBJ whole genome shotgun (WGS) entry which is preliminary data.</text>
</comment>